<keyword evidence="4 8" id="KW-0406">Ion transport</keyword>
<dbReference type="Proteomes" id="UP000291562">
    <property type="component" value="Chromosome"/>
</dbReference>
<sequence length="177" mass="18746">MSEALTLARPYARAAFELASGAKALAEWSRNLGFAAQVAADPRVHSLNGDPRIAANDLTSLFLPAETSGDSAFGNYIRLLAENGRLSLLPEIAAIFEVLKHDAERILKVSVRSATAIDPAQVSSLKAALSKRFNREIELEQKLDATVIGGAIIDAGDVVIDGSVAGRLQRLSSALAH</sequence>
<dbReference type="NCBIfam" id="NF004402">
    <property type="entry name" value="PRK05758.2-2"/>
    <property type="match status" value="1"/>
</dbReference>
<comment type="similarity">
    <text evidence="8">Belongs to the ATPase delta chain family.</text>
</comment>
<protein>
    <recommendedName>
        <fullName evidence="8">ATP synthase subunit delta</fullName>
    </recommendedName>
    <alternativeName>
        <fullName evidence="8">ATP synthase F(1) sector subunit delta</fullName>
    </alternativeName>
    <alternativeName>
        <fullName evidence="8">F-type ATPase subunit delta</fullName>
        <shortName evidence="8">F-ATPase subunit delta</shortName>
    </alternativeName>
</protein>
<evidence type="ECO:0000313" key="9">
    <source>
        <dbReference type="EMBL" id="QBB69255.1"/>
    </source>
</evidence>
<evidence type="ECO:0000256" key="1">
    <source>
        <dbReference type="ARBA" id="ARBA00004370"/>
    </source>
</evidence>
<dbReference type="PANTHER" id="PTHR11910">
    <property type="entry name" value="ATP SYNTHASE DELTA CHAIN"/>
    <property type="match status" value="1"/>
</dbReference>
<keyword evidence="2 8" id="KW-0813">Transport</keyword>
<comment type="subcellular location">
    <subcellularLocation>
        <location evidence="8">Cell membrane</location>
        <topology evidence="8">Peripheral membrane protein</topology>
    </subcellularLocation>
    <subcellularLocation>
        <location evidence="1">Membrane</location>
    </subcellularLocation>
</comment>
<evidence type="ECO:0000256" key="8">
    <source>
        <dbReference type="HAMAP-Rule" id="MF_01416"/>
    </source>
</evidence>
<keyword evidence="8" id="KW-1003">Cell membrane</keyword>
<dbReference type="AlphaFoldDB" id="A0A411HFJ0"/>
<keyword evidence="3 8" id="KW-0375">Hydrogen ion transport</keyword>
<comment type="function">
    <text evidence="8">This protein is part of the stalk that links CF(0) to CF(1). It either transmits conformational changes from CF(0) to CF(1) or is implicated in proton conduction.</text>
</comment>
<keyword evidence="5 8" id="KW-0472">Membrane</keyword>
<evidence type="ECO:0000256" key="4">
    <source>
        <dbReference type="ARBA" id="ARBA00023065"/>
    </source>
</evidence>
<dbReference type="InterPro" id="IPR026015">
    <property type="entry name" value="ATP_synth_OSCP/delta_N_sf"/>
</dbReference>
<dbReference type="SUPFAM" id="SSF47928">
    <property type="entry name" value="N-terminal domain of the delta subunit of the F1F0-ATP synthase"/>
    <property type="match status" value="1"/>
</dbReference>
<dbReference type="Gene3D" id="1.10.520.20">
    <property type="entry name" value="N-terminal domain of the delta subunit of the F1F0-ATP synthase"/>
    <property type="match status" value="1"/>
</dbReference>
<evidence type="ECO:0000256" key="6">
    <source>
        <dbReference type="ARBA" id="ARBA00023196"/>
    </source>
</evidence>
<evidence type="ECO:0000256" key="7">
    <source>
        <dbReference type="ARBA" id="ARBA00023310"/>
    </source>
</evidence>
<dbReference type="GO" id="GO:0046933">
    <property type="term" value="F:proton-transporting ATP synthase activity, rotational mechanism"/>
    <property type="evidence" value="ECO:0007669"/>
    <property type="project" value="UniProtKB-UniRule"/>
</dbReference>
<dbReference type="HAMAP" id="MF_01416">
    <property type="entry name" value="ATP_synth_delta_bact"/>
    <property type="match status" value="1"/>
</dbReference>
<gene>
    <name evidence="8" type="primary">atpH</name>
    <name evidence="9" type="ORF">ELE36_02075</name>
</gene>
<keyword evidence="7 8" id="KW-0066">ATP synthesis</keyword>
<evidence type="ECO:0000256" key="5">
    <source>
        <dbReference type="ARBA" id="ARBA00023136"/>
    </source>
</evidence>
<dbReference type="InterPro" id="IPR000711">
    <property type="entry name" value="ATPase_OSCP/dsu"/>
</dbReference>
<dbReference type="GO" id="GO:0005886">
    <property type="term" value="C:plasma membrane"/>
    <property type="evidence" value="ECO:0007669"/>
    <property type="project" value="UniProtKB-SubCell"/>
</dbReference>
<dbReference type="RefSeq" id="WP_129831511.1">
    <property type="nucleotide sequence ID" value="NZ_CP035704.1"/>
</dbReference>
<organism evidence="9 10">
    <name type="scientific">Pseudolysobacter antarcticus</name>
    <dbReference type="NCBI Taxonomy" id="2511995"/>
    <lineage>
        <taxon>Bacteria</taxon>
        <taxon>Pseudomonadati</taxon>
        <taxon>Pseudomonadota</taxon>
        <taxon>Gammaproteobacteria</taxon>
        <taxon>Lysobacterales</taxon>
        <taxon>Rhodanobacteraceae</taxon>
        <taxon>Pseudolysobacter</taxon>
    </lineage>
</organism>
<dbReference type="PRINTS" id="PR00125">
    <property type="entry name" value="ATPASEDELTA"/>
</dbReference>
<keyword evidence="6 8" id="KW-0139">CF(1)</keyword>
<dbReference type="OrthoDB" id="9816221at2"/>
<dbReference type="KEGG" id="xbc:ELE36_02075"/>
<evidence type="ECO:0000256" key="2">
    <source>
        <dbReference type="ARBA" id="ARBA00022448"/>
    </source>
</evidence>
<keyword evidence="10" id="KW-1185">Reference proteome</keyword>
<dbReference type="Pfam" id="PF00213">
    <property type="entry name" value="OSCP"/>
    <property type="match status" value="1"/>
</dbReference>
<accession>A0A411HFJ0</accession>
<comment type="function">
    <text evidence="8">F(1)F(0) ATP synthase produces ATP from ADP in the presence of a proton or sodium gradient. F-type ATPases consist of two structural domains, F(1) containing the extramembraneous catalytic core and F(0) containing the membrane proton channel, linked together by a central stalk and a peripheral stalk. During catalysis, ATP synthesis in the catalytic domain of F(1) is coupled via a rotary mechanism of the central stalk subunits to proton translocation.</text>
</comment>
<reference evidence="9 10" key="1">
    <citation type="submission" date="2019-01" db="EMBL/GenBank/DDBJ databases">
        <title>Pseudolysobacter antarctica gen. nov., sp. nov., isolated from Fildes Peninsula, Antarctica.</title>
        <authorList>
            <person name="Wei Z."/>
            <person name="Peng F."/>
        </authorList>
    </citation>
    <scope>NUCLEOTIDE SEQUENCE [LARGE SCALE GENOMIC DNA]</scope>
    <source>
        <strain evidence="9 10">AQ6-296</strain>
    </source>
</reference>
<name>A0A411HFJ0_9GAMM</name>
<dbReference type="GO" id="GO:0045259">
    <property type="term" value="C:proton-transporting ATP synthase complex"/>
    <property type="evidence" value="ECO:0007669"/>
    <property type="project" value="UniProtKB-KW"/>
</dbReference>
<dbReference type="EMBL" id="CP035704">
    <property type="protein sequence ID" value="QBB69255.1"/>
    <property type="molecule type" value="Genomic_DNA"/>
</dbReference>
<evidence type="ECO:0000256" key="3">
    <source>
        <dbReference type="ARBA" id="ARBA00022781"/>
    </source>
</evidence>
<dbReference type="NCBIfam" id="TIGR01145">
    <property type="entry name" value="ATP_synt_delta"/>
    <property type="match status" value="1"/>
</dbReference>
<proteinExistence type="inferred from homology"/>
<evidence type="ECO:0000313" key="10">
    <source>
        <dbReference type="Proteomes" id="UP000291562"/>
    </source>
</evidence>